<dbReference type="AlphaFoldDB" id="A0A0C3AM89"/>
<dbReference type="Proteomes" id="UP000053989">
    <property type="component" value="Unassembled WGS sequence"/>
</dbReference>
<reference evidence="3" key="2">
    <citation type="submission" date="2015-01" db="EMBL/GenBank/DDBJ databases">
        <title>Evolutionary Origins and Diversification of the Mycorrhizal Mutualists.</title>
        <authorList>
            <consortium name="DOE Joint Genome Institute"/>
            <consortium name="Mycorrhizal Genomics Consortium"/>
            <person name="Kohler A."/>
            <person name="Kuo A."/>
            <person name="Nagy L.G."/>
            <person name="Floudas D."/>
            <person name="Copeland A."/>
            <person name="Barry K.W."/>
            <person name="Cichocki N."/>
            <person name="Veneault-Fourrey C."/>
            <person name="LaButti K."/>
            <person name="Lindquist E.A."/>
            <person name="Lipzen A."/>
            <person name="Lundell T."/>
            <person name="Morin E."/>
            <person name="Murat C."/>
            <person name="Riley R."/>
            <person name="Ohm R."/>
            <person name="Sun H."/>
            <person name="Tunlid A."/>
            <person name="Henrissat B."/>
            <person name="Grigoriev I.V."/>
            <person name="Hibbett D.S."/>
            <person name="Martin F."/>
        </authorList>
    </citation>
    <scope>NUCLEOTIDE SEQUENCE [LARGE SCALE GENOMIC DNA]</scope>
    <source>
        <strain evidence="3">Foug A</strain>
    </source>
</reference>
<sequence length="259" mass="29349">PKKTKRGRPPKRKQSENDTLSSLPKPTASKKKKMVLKTAIFDIEEDEVAEPPPQSITAHLHLESMVEVVSHTWGKLTSSTSTRLMQCNPFIFMVKDNFDTFIDAVAQAANCLPWHLTKSCLHWWFETPANLQPKLIANEVGYQAMIQAVKTRHKDQVVFLFIPQPTLPEQPTIEGKKRSKAFEGTELDDESPSASSVKSQINWLQNHAIDIIKNLEEKYPVGNHPRFPSKCIYASKGCFWELDQLCLQVWANAIAAKVQ</sequence>
<feature type="compositionally biased region" description="Basic residues" evidence="1">
    <location>
        <begin position="1"/>
        <end position="12"/>
    </location>
</feature>
<organism evidence="2 3">
    <name type="scientific">Scleroderma citrinum Foug A</name>
    <dbReference type="NCBI Taxonomy" id="1036808"/>
    <lineage>
        <taxon>Eukaryota</taxon>
        <taxon>Fungi</taxon>
        <taxon>Dikarya</taxon>
        <taxon>Basidiomycota</taxon>
        <taxon>Agaricomycotina</taxon>
        <taxon>Agaricomycetes</taxon>
        <taxon>Agaricomycetidae</taxon>
        <taxon>Boletales</taxon>
        <taxon>Sclerodermatineae</taxon>
        <taxon>Sclerodermataceae</taxon>
        <taxon>Scleroderma</taxon>
    </lineage>
</organism>
<dbReference type="OrthoDB" id="3056089at2759"/>
<dbReference type="EMBL" id="KN822019">
    <property type="protein sequence ID" value="KIM66077.1"/>
    <property type="molecule type" value="Genomic_DNA"/>
</dbReference>
<feature type="region of interest" description="Disordered" evidence="1">
    <location>
        <begin position="1"/>
        <end position="32"/>
    </location>
</feature>
<evidence type="ECO:0000256" key="1">
    <source>
        <dbReference type="SAM" id="MobiDB-lite"/>
    </source>
</evidence>
<feature type="non-terminal residue" evidence="2">
    <location>
        <position position="1"/>
    </location>
</feature>
<gene>
    <name evidence="2" type="ORF">SCLCIDRAFT_111296</name>
</gene>
<protein>
    <submittedName>
        <fullName evidence="2">Uncharacterized protein</fullName>
    </submittedName>
</protein>
<dbReference type="InParanoid" id="A0A0C3AM89"/>
<evidence type="ECO:0000313" key="2">
    <source>
        <dbReference type="EMBL" id="KIM66077.1"/>
    </source>
</evidence>
<name>A0A0C3AM89_9AGAM</name>
<evidence type="ECO:0000313" key="3">
    <source>
        <dbReference type="Proteomes" id="UP000053989"/>
    </source>
</evidence>
<keyword evidence="3" id="KW-1185">Reference proteome</keyword>
<proteinExistence type="predicted"/>
<reference evidence="2 3" key="1">
    <citation type="submission" date="2014-04" db="EMBL/GenBank/DDBJ databases">
        <authorList>
            <consortium name="DOE Joint Genome Institute"/>
            <person name="Kuo A."/>
            <person name="Kohler A."/>
            <person name="Nagy L.G."/>
            <person name="Floudas D."/>
            <person name="Copeland A."/>
            <person name="Barry K.W."/>
            <person name="Cichocki N."/>
            <person name="Veneault-Fourrey C."/>
            <person name="LaButti K."/>
            <person name="Lindquist E.A."/>
            <person name="Lipzen A."/>
            <person name="Lundell T."/>
            <person name="Morin E."/>
            <person name="Murat C."/>
            <person name="Sun H."/>
            <person name="Tunlid A."/>
            <person name="Henrissat B."/>
            <person name="Grigoriev I.V."/>
            <person name="Hibbett D.S."/>
            <person name="Martin F."/>
            <person name="Nordberg H.P."/>
            <person name="Cantor M.N."/>
            <person name="Hua S.X."/>
        </authorList>
    </citation>
    <scope>NUCLEOTIDE SEQUENCE [LARGE SCALE GENOMIC DNA]</scope>
    <source>
        <strain evidence="2 3">Foug A</strain>
    </source>
</reference>
<feature type="region of interest" description="Disordered" evidence="1">
    <location>
        <begin position="170"/>
        <end position="193"/>
    </location>
</feature>
<feature type="compositionally biased region" description="Basic and acidic residues" evidence="1">
    <location>
        <begin position="174"/>
        <end position="183"/>
    </location>
</feature>
<accession>A0A0C3AM89</accession>
<dbReference type="HOGENOM" id="CLU_073646_0_0_1"/>